<keyword evidence="1" id="KW-0812">Transmembrane</keyword>
<organism evidence="2 3">
    <name type="scientific">Pristionchus fissidentatus</name>
    <dbReference type="NCBI Taxonomy" id="1538716"/>
    <lineage>
        <taxon>Eukaryota</taxon>
        <taxon>Metazoa</taxon>
        <taxon>Ecdysozoa</taxon>
        <taxon>Nematoda</taxon>
        <taxon>Chromadorea</taxon>
        <taxon>Rhabditida</taxon>
        <taxon>Rhabditina</taxon>
        <taxon>Diplogasteromorpha</taxon>
        <taxon>Diplogasteroidea</taxon>
        <taxon>Neodiplogasteridae</taxon>
        <taxon>Pristionchus</taxon>
    </lineage>
</organism>
<evidence type="ECO:0000313" key="2">
    <source>
        <dbReference type="EMBL" id="GMT11238.1"/>
    </source>
</evidence>
<proteinExistence type="predicted"/>
<gene>
    <name evidence="2" type="ORF">PFISCL1PPCAC_2535</name>
</gene>
<dbReference type="AlphaFoldDB" id="A0AAV5UWX0"/>
<dbReference type="EMBL" id="BTSY01000001">
    <property type="protein sequence ID" value="GMT11238.1"/>
    <property type="molecule type" value="Genomic_DNA"/>
</dbReference>
<protein>
    <recommendedName>
        <fullName evidence="4">Plasma membrane fusion protein PRM1</fullName>
    </recommendedName>
</protein>
<evidence type="ECO:0008006" key="4">
    <source>
        <dbReference type="Google" id="ProtNLM"/>
    </source>
</evidence>
<evidence type="ECO:0000313" key="3">
    <source>
        <dbReference type="Proteomes" id="UP001432322"/>
    </source>
</evidence>
<accession>A0AAV5UWX0</accession>
<keyword evidence="1" id="KW-0472">Membrane</keyword>
<keyword evidence="3" id="KW-1185">Reference proteome</keyword>
<sequence length="151" mass="17226">MGVDQEIDNFYFTIQTINNTLYTLDTELEPILEQLDGALGNLDAALEDVTYTVKAVSDRVVDVALKVPNQWVFLLLIFLINLGLLAIAVYLARYSFIFIRDGRHRFHHKKEFEALPSQVDVESEAPRAPPPYGQVLASYKYRDYTPVSMEP</sequence>
<evidence type="ECO:0000256" key="1">
    <source>
        <dbReference type="SAM" id="Phobius"/>
    </source>
</evidence>
<keyword evidence="1" id="KW-1133">Transmembrane helix</keyword>
<feature type="transmembrane region" description="Helical" evidence="1">
    <location>
        <begin position="71"/>
        <end position="92"/>
    </location>
</feature>
<name>A0AAV5UWX0_9BILA</name>
<comment type="caution">
    <text evidence="2">The sequence shown here is derived from an EMBL/GenBank/DDBJ whole genome shotgun (WGS) entry which is preliminary data.</text>
</comment>
<dbReference type="Proteomes" id="UP001432322">
    <property type="component" value="Unassembled WGS sequence"/>
</dbReference>
<reference evidence="2" key="1">
    <citation type="submission" date="2023-10" db="EMBL/GenBank/DDBJ databases">
        <title>Genome assembly of Pristionchus species.</title>
        <authorList>
            <person name="Yoshida K."/>
            <person name="Sommer R.J."/>
        </authorList>
    </citation>
    <scope>NUCLEOTIDE SEQUENCE</scope>
    <source>
        <strain evidence="2">RS5133</strain>
    </source>
</reference>